<dbReference type="PANTHER" id="PTHR43462:SF1">
    <property type="entry name" value="ALANYL-TRNA EDITING PROTEIN AARSD1"/>
    <property type="match status" value="1"/>
</dbReference>
<organism evidence="5 6">
    <name type="scientific">Dysosmobacter acutus</name>
    <dbReference type="NCBI Taxonomy" id="2841504"/>
    <lineage>
        <taxon>Bacteria</taxon>
        <taxon>Bacillati</taxon>
        <taxon>Bacillota</taxon>
        <taxon>Clostridia</taxon>
        <taxon>Eubacteriales</taxon>
        <taxon>Oscillospiraceae</taxon>
        <taxon>Dysosmobacter</taxon>
    </lineage>
</organism>
<keyword evidence="6" id="KW-1185">Reference proteome</keyword>
<protein>
    <submittedName>
        <fullName evidence="5">Alanyl-tRNA editing protein</fullName>
    </submittedName>
</protein>
<dbReference type="EMBL" id="JAHLQN010000001">
    <property type="protein sequence ID" value="MBU5625764.1"/>
    <property type="molecule type" value="Genomic_DNA"/>
</dbReference>
<evidence type="ECO:0000256" key="2">
    <source>
        <dbReference type="ARBA" id="ARBA00022723"/>
    </source>
</evidence>
<gene>
    <name evidence="5" type="ORF">KQI82_02295</name>
</gene>
<keyword evidence="3" id="KW-0862">Zinc</keyword>
<dbReference type="SMART" id="SM00863">
    <property type="entry name" value="tRNA_SAD"/>
    <property type="match status" value="1"/>
</dbReference>
<feature type="domain" description="Alanyl-transfer RNA synthetases family profile" evidence="4">
    <location>
        <begin position="1"/>
        <end position="236"/>
    </location>
</feature>
<dbReference type="InterPro" id="IPR018164">
    <property type="entry name" value="Ala-tRNA-synth_IIc_N"/>
</dbReference>
<name>A0ABS6F8Y8_9FIRM</name>
<evidence type="ECO:0000256" key="3">
    <source>
        <dbReference type="ARBA" id="ARBA00022833"/>
    </source>
</evidence>
<dbReference type="InterPro" id="IPR051335">
    <property type="entry name" value="Alanyl-tRNA_Editing_Enzymes"/>
</dbReference>
<evidence type="ECO:0000256" key="1">
    <source>
        <dbReference type="ARBA" id="ARBA00004496"/>
    </source>
</evidence>
<evidence type="ECO:0000313" key="6">
    <source>
        <dbReference type="Proteomes" id="UP000787672"/>
    </source>
</evidence>
<dbReference type="PROSITE" id="PS50860">
    <property type="entry name" value="AA_TRNA_LIGASE_II_ALA"/>
    <property type="match status" value="1"/>
</dbReference>
<dbReference type="Pfam" id="PF02272">
    <property type="entry name" value="DHHA1"/>
    <property type="match status" value="1"/>
</dbReference>
<dbReference type="Pfam" id="PF07973">
    <property type="entry name" value="tRNA_SAD"/>
    <property type="match status" value="1"/>
</dbReference>
<sequence length="387" mass="41878">METEKLYYSDPFLCRFTASVLSCEASKGGFAVTLDRTAFYPEGGGQPADHGILGTASVTDVHERDGVIVHTVGSPLPVGGSVEGAVDWECRFDHMQQHSGEHIISGILCGLYHCDNVGFHLGADTVTIDYNTDMTWEQVLEAERRANEVIWADEAVEIAYPSPKELSALDYRSKKELTGQVRIVSFPEADCCACCGTHVLRAGQVGLIKVLSCQKFRQGVRLEILCGRRALRYLSAVFEQNRAVAQATSAKPTETAAAVERLLGELSDAKARTAHLEESVFASLADQHRGAGDVVLWEEPMRPDAVRRLCDAVAQTCGGRCMVFSGEGERYAYAILSPGRDIREFVKSLNSALQGRGGGRDGFAQGSLAAGRKAIEAFLAQDALSRG</sequence>
<dbReference type="Pfam" id="PF01411">
    <property type="entry name" value="tRNA-synt_2c"/>
    <property type="match status" value="1"/>
</dbReference>
<dbReference type="Proteomes" id="UP000787672">
    <property type="component" value="Unassembled WGS sequence"/>
</dbReference>
<dbReference type="PANTHER" id="PTHR43462">
    <property type="entry name" value="ALANYL-TRNA EDITING PROTEIN"/>
    <property type="match status" value="1"/>
</dbReference>
<evidence type="ECO:0000313" key="5">
    <source>
        <dbReference type="EMBL" id="MBU5625764.1"/>
    </source>
</evidence>
<dbReference type="RefSeq" id="WP_216558148.1">
    <property type="nucleotide sequence ID" value="NZ_JAHLQN010000001.1"/>
</dbReference>
<proteinExistence type="predicted"/>
<evidence type="ECO:0000259" key="4">
    <source>
        <dbReference type="PROSITE" id="PS50860"/>
    </source>
</evidence>
<accession>A0ABS6F8Y8</accession>
<reference evidence="5 6" key="1">
    <citation type="submission" date="2021-06" db="EMBL/GenBank/DDBJ databases">
        <authorList>
            <person name="Sun Q."/>
            <person name="Li D."/>
        </authorList>
    </citation>
    <scope>NUCLEOTIDE SEQUENCE [LARGE SCALE GENOMIC DNA]</scope>
    <source>
        <strain evidence="5 6">MSJ-2</strain>
    </source>
</reference>
<comment type="subcellular location">
    <subcellularLocation>
        <location evidence="1">Cytoplasm</location>
    </subcellularLocation>
</comment>
<comment type="caution">
    <text evidence="5">The sequence shown here is derived from an EMBL/GenBank/DDBJ whole genome shotgun (WGS) entry which is preliminary data.</text>
</comment>
<dbReference type="InterPro" id="IPR003156">
    <property type="entry name" value="DHHA1_dom"/>
</dbReference>
<dbReference type="InterPro" id="IPR018165">
    <property type="entry name" value="Ala-tRNA-synth_IIc_core"/>
</dbReference>
<keyword evidence="2" id="KW-0479">Metal-binding</keyword>
<dbReference type="InterPro" id="IPR012947">
    <property type="entry name" value="tRNA_SAD"/>
</dbReference>